<dbReference type="InterPro" id="IPR032508">
    <property type="entry name" value="FecR_C"/>
</dbReference>
<dbReference type="AlphaFoldDB" id="I0WC32"/>
<dbReference type="OrthoDB" id="704021at2"/>
<dbReference type="RefSeq" id="WP_008239960.1">
    <property type="nucleotide sequence ID" value="NZ_AJJU01000015.1"/>
</dbReference>
<reference evidence="3 4" key="1">
    <citation type="journal article" date="2012" name="J. Bacteriol.">
        <title>Genome Sequence of the Halotolerant Bacterium Imtechella halotolerans K1T.</title>
        <authorList>
            <person name="Kumar S."/>
            <person name="Vikram S."/>
            <person name="Subramanian S."/>
            <person name="Raghava G.P."/>
            <person name="Pinnaka A.K."/>
        </authorList>
    </citation>
    <scope>NUCLEOTIDE SEQUENCE [LARGE SCALE GENOMIC DNA]</scope>
    <source>
        <strain evidence="3 4">K1</strain>
    </source>
</reference>
<dbReference type="Proteomes" id="UP000005938">
    <property type="component" value="Unassembled WGS sequence"/>
</dbReference>
<dbReference type="STRING" id="946077.W5A_09642"/>
<protein>
    <submittedName>
        <fullName evidence="3">FecR family protein</fullName>
    </submittedName>
</protein>
<dbReference type="EMBL" id="AJJU01000015">
    <property type="protein sequence ID" value="EID73948.1"/>
    <property type="molecule type" value="Genomic_DNA"/>
</dbReference>
<feature type="domain" description="Protein FecR C-terminal" evidence="2">
    <location>
        <begin position="311"/>
        <end position="379"/>
    </location>
</feature>
<organism evidence="3 4">
    <name type="scientific">Imtechella halotolerans K1</name>
    <dbReference type="NCBI Taxonomy" id="946077"/>
    <lineage>
        <taxon>Bacteria</taxon>
        <taxon>Pseudomonadati</taxon>
        <taxon>Bacteroidota</taxon>
        <taxon>Flavobacteriia</taxon>
        <taxon>Flavobacteriales</taxon>
        <taxon>Flavobacteriaceae</taxon>
        <taxon>Imtechella</taxon>
    </lineage>
</organism>
<dbReference type="Gene3D" id="3.55.50.30">
    <property type="match status" value="1"/>
</dbReference>
<proteinExistence type="predicted"/>
<evidence type="ECO:0000313" key="4">
    <source>
        <dbReference type="Proteomes" id="UP000005938"/>
    </source>
</evidence>
<keyword evidence="4" id="KW-1185">Reference proteome</keyword>
<evidence type="ECO:0000313" key="3">
    <source>
        <dbReference type="EMBL" id="EID73948.1"/>
    </source>
</evidence>
<dbReference type="PATRIC" id="fig|946077.3.peg.1945"/>
<dbReference type="PANTHER" id="PTHR30273:SF2">
    <property type="entry name" value="PROTEIN FECR"/>
    <property type="match status" value="1"/>
</dbReference>
<dbReference type="InterPro" id="IPR006860">
    <property type="entry name" value="FecR"/>
</dbReference>
<dbReference type="Pfam" id="PF04773">
    <property type="entry name" value="FecR"/>
    <property type="match status" value="1"/>
</dbReference>
<dbReference type="eggNOG" id="COG3712">
    <property type="taxonomic scope" value="Bacteria"/>
</dbReference>
<sequence length="387" mass="43760">MKDNLFSELVLLYFSGEISEGELIQLDLLLKDKENAEEFKKLVRLHIDTNKALHTTIVDKELILNKLLSHEGNKKSFSYKRWLPYAAVGILFISLGYKLLFPTHKITEQQMNEDAITLQLSDKSIKNLGPDGTLTFETPSGVQVEQYGDTIMYKPTSNSTAEMAYNQIYVPYGKTSVLVLSDDTRIVLNSGTKIKFPESFKLKGNREVAVEGEAFFQVAKDADRPFIVNSGEVFIRVLGTEFNVNSYRDNGAVETVLIEGKVALYTNQNGYGDLASVRLDPGMKGSFNEGSEGFQVENVNVSTYIAWLKGELIFEKEMFSAIAKVLERSFNVKIHFENEAIQNQKFVAKFQGESITQILESMKQSYDFEYVINDDDIYIKSVINNLN</sequence>
<feature type="domain" description="FecR protein" evidence="1">
    <location>
        <begin position="173"/>
        <end position="262"/>
    </location>
</feature>
<dbReference type="Gene3D" id="2.60.120.1440">
    <property type="match status" value="1"/>
</dbReference>
<gene>
    <name evidence="3" type="ORF">W5A_09642</name>
</gene>
<name>I0WC32_9FLAO</name>
<dbReference type="InterPro" id="IPR012373">
    <property type="entry name" value="Ferrdict_sens_TM"/>
</dbReference>
<dbReference type="PANTHER" id="PTHR30273">
    <property type="entry name" value="PERIPLASMIC SIGNAL SENSOR AND SIGMA FACTOR ACTIVATOR FECR-RELATED"/>
    <property type="match status" value="1"/>
</dbReference>
<accession>I0WC32</accession>
<evidence type="ECO:0000259" key="1">
    <source>
        <dbReference type="Pfam" id="PF04773"/>
    </source>
</evidence>
<dbReference type="GO" id="GO:0016989">
    <property type="term" value="F:sigma factor antagonist activity"/>
    <property type="evidence" value="ECO:0007669"/>
    <property type="project" value="TreeGrafter"/>
</dbReference>
<comment type="caution">
    <text evidence="3">The sequence shown here is derived from an EMBL/GenBank/DDBJ whole genome shotgun (WGS) entry which is preliminary data.</text>
</comment>
<dbReference type="Pfam" id="PF16344">
    <property type="entry name" value="FecR_C"/>
    <property type="match status" value="1"/>
</dbReference>
<evidence type="ECO:0000259" key="2">
    <source>
        <dbReference type="Pfam" id="PF16344"/>
    </source>
</evidence>